<feature type="signal peptide" evidence="6">
    <location>
        <begin position="1"/>
        <end position="26"/>
    </location>
</feature>
<dbReference type="AlphaFoldDB" id="A0A9X2VME1"/>
<dbReference type="Gene3D" id="3.40.50.1980">
    <property type="entry name" value="Nitrogenase molybdenum iron protein domain"/>
    <property type="match status" value="2"/>
</dbReference>
<dbReference type="InterPro" id="IPR006127">
    <property type="entry name" value="ZnuA-like"/>
</dbReference>
<keyword evidence="2 5" id="KW-0813">Transport</keyword>
<evidence type="ECO:0000256" key="4">
    <source>
        <dbReference type="ARBA" id="ARBA00022729"/>
    </source>
</evidence>
<evidence type="ECO:0000256" key="5">
    <source>
        <dbReference type="RuleBase" id="RU003512"/>
    </source>
</evidence>
<sequence length="301" mass="30668">MTLRHLRAGAAVAVALLALTACGGGAETPAATDGKVAVVASTNVWGSVVQAVGGDAVTIHSIIDDPSADPHSYESKPADVAALGKAKLVVFNGGGYDDFFTKLIGDSGADGAKQVDAFALSGKADGVNEHVWYDLPTVKKVADKVAEELSAAAPDQKDTFTANAKAFDGKLDELGTSITKLGTDHPGAKVVVTEPVPHYLLEAAGITDATPAEFSEAIENETDVPVAALTETTGLITGKQVNALVNNTQTENSVTQQLVSGAGTAGIPVVGVTETLPAGVSGYLDWMTKQVGELSSALSRN</sequence>
<dbReference type="EMBL" id="JANYMP010000008">
    <property type="protein sequence ID" value="MCS7478794.1"/>
    <property type="molecule type" value="Genomic_DNA"/>
</dbReference>
<dbReference type="GO" id="GO:0030001">
    <property type="term" value="P:metal ion transport"/>
    <property type="evidence" value="ECO:0007669"/>
    <property type="project" value="InterPro"/>
</dbReference>
<comment type="subcellular location">
    <subcellularLocation>
        <location evidence="1">Cell envelope</location>
    </subcellularLocation>
</comment>
<keyword evidence="4 6" id="KW-0732">Signal</keyword>
<dbReference type="GO" id="GO:0007155">
    <property type="term" value="P:cell adhesion"/>
    <property type="evidence" value="ECO:0007669"/>
    <property type="project" value="InterPro"/>
</dbReference>
<evidence type="ECO:0000313" key="8">
    <source>
        <dbReference type="Proteomes" id="UP001141259"/>
    </source>
</evidence>
<dbReference type="RefSeq" id="WP_259624307.1">
    <property type="nucleotide sequence ID" value="NZ_JANYMP010000008.1"/>
</dbReference>
<dbReference type="InterPro" id="IPR050492">
    <property type="entry name" value="Bact_metal-bind_prot9"/>
</dbReference>
<gene>
    <name evidence="7" type="ORF">NZH93_18195</name>
</gene>
<dbReference type="InterPro" id="IPR006128">
    <property type="entry name" value="Lipoprotein_PsaA-like"/>
</dbReference>
<dbReference type="PRINTS" id="PR00690">
    <property type="entry name" value="ADHESNFAMILY"/>
</dbReference>
<comment type="similarity">
    <text evidence="5">Belongs to the bacterial solute-binding protein 9 family.</text>
</comment>
<keyword evidence="8" id="KW-1185">Reference proteome</keyword>
<proteinExistence type="inferred from homology"/>
<dbReference type="PROSITE" id="PS51257">
    <property type="entry name" value="PROKAR_LIPOPROTEIN"/>
    <property type="match status" value="1"/>
</dbReference>
<accession>A0A9X2VME1</accession>
<evidence type="ECO:0000256" key="1">
    <source>
        <dbReference type="ARBA" id="ARBA00004196"/>
    </source>
</evidence>
<dbReference type="GO" id="GO:0046872">
    <property type="term" value="F:metal ion binding"/>
    <property type="evidence" value="ECO:0007669"/>
    <property type="project" value="UniProtKB-KW"/>
</dbReference>
<comment type="caution">
    <text evidence="7">The sequence shown here is derived from an EMBL/GenBank/DDBJ whole genome shotgun (WGS) entry which is preliminary data.</text>
</comment>
<dbReference type="SUPFAM" id="SSF53807">
    <property type="entry name" value="Helical backbone' metal receptor"/>
    <property type="match status" value="1"/>
</dbReference>
<dbReference type="PANTHER" id="PTHR42953">
    <property type="entry name" value="HIGH-AFFINITY ZINC UPTAKE SYSTEM PROTEIN ZNUA-RELATED"/>
    <property type="match status" value="1"/>
</dbReference>
<name>A0A9X2VME1_9PSEU</name>
<evidence type="ECO:0000313" key="7">
    <source>
        <dbReference type="EMBL" id="MCS7478794.1"/>
    </source>
</evidence>
<dbReference type="PANTHER" id="PTHR42953:SF1">
    <property type="entry name" value="METAL-BINDING PROTEIN HI_0362-RELATED"/>
    <property type="match status" value="1"/>
</dbReference>
<dbReference type="Proteomes" id="UP001141259">
    <property type="component" value="Unassembled WGS sequence"/>
</dbReference>
<keyword evidence="3" id="KW-0479">Metal-binding</keyword>
<dbReference type="GO" id="GO:0030313">
    <property type="term" value="C:cell envelope"/>
    <property type="evidence" value="ECO:0007669"/>
    <property type="project" value="UniProtKB-SubCell"/>
</dbReference>
<dbReference type="Pfam" id="PF01297">
    <property type="entry name" value="ZnuA"/>
    <property type="match status" value="1"/>
</dbReference>
<feature type="chain" id="PRO_5040821420" evidence="6">
    <location>
        <begin position="27"/>
        <end position="301"/>
    </location>
</feature>
<evidence type="ECO:0000256" key="3">
    <source>
        <dbReference type="ARBA" id="ARBA00022723"/>
    </source>
</evidence>
<protein>
    <submittedName>
        <fullName evidence="7">Zinc ABC transporter substrate-binding protein</fullName>
    </submittedName>
</protein>
<evidence type="ECO:0000256" key="6">
    <source>
        <dbReference type="SAM" id="SignalP"/>
    </source>
</evidence>
<evidence type="ECO:0000256" key="2">
    <source>
        <dbReference type="ARBA" id="ARBA00022448"/>
    </source>
</evidence>
<organism evidence="7 8">
    <name type="scientific">Umezawaea endophytica</name>
    <dbReference type="NCBI Taxonomy" id="1654476"/>
    <lineage>
        <taxon>Bacteria</taxon>
        <taxon>Bacillati</taxon>
        <taxon>Actinomycetota</taxon>
        <taxon>Actinomycetes</taxon>
        <taxon>Pseudonocardiales</taxon>
        <taxon>Pseudonocardiaceae</taxon>
        <taxon>Umezawaea</taxon>
    </lineage>
</organism>
<reference evidence="7" key="1">
    <citation type="submission" date="2022-08" db="EMBL/GenBank/DDBJ databases">
        <authorList>
            <person name="Tistechok S."/>
            <person name="Samborskyy M."/>
            <person name="Roman I."/>
        </authorList>
    </citation>
    <scope>NUCLEOTIDE SEQUENCE</scope>
    <source>
        <strain evidence="7">DSM 103496</strain>
    </source>
</reference>